<evidence type="ECO:0000256" key="2">
    <source>
        <dbReference type="SAM" id="Phobius"/>
    </source>
</evidence>
<dbReference type="PANTHER" id="PTHR35830">
    <property type="entry name" value="OS05G0299200 PROTEIN"/>
    <property type="match status" value="1"/>
</dbReference>
<accession>A0A8X8XYL3</accession>
<reference evidence="3" key="2">
    <citation type="submission" date="2020-08" db="EMBL/GenBank/DDBJ databases">
        <title>Plant Genome Project.</title>
        <authorList>
            <person name="Zhang R.-G."/>
        </authorList>
    </citation>
    <scope>NUCLEOTIDE SEQUENCE</scope>
    <source>
        <strain evidence="3">Huo1</strain>
        <tissue evidence="3">Leaf</tissue>
    </source>
</reference>
<evidence type="ECO:0000313" key="3">
    <source>
        <dbReference type="EMBL" id="KAG6422856.1"/>
    </source>
</evidence>
<evidence type="ECO:0000313" key="4">
    <source>
        <dbReference type="Proteomes" id="UP000298416"/>
    </source>
</evidence>
<protein>
    <submittedName>
        <fullName evidence="3">Uncharacterized protein</fullName>
    </submittedName>
</protein>
<evidence type="ECO:0000256" key="1">
    <source>
        <dbReference type="SAM" id="MobiDB-lite"/>
    </source>
</evidence>
<keyword evidence="2" id="KW-1133">Transmembrane helix</keyword>
<reference evidence="3" key="1">
    <citation type="submission" date="2018-01" db="EMBL/GenBank/DDBJ databases">
        <authorList>
            <person name="Mao J.F."/>
        </authorList>
    </citation>
    <scope>NUCLEOTIDE SEQUENCE</scope>
    <source>
        <strain evidence="3">Huo1</strain>
        <tissue evidence="3">Leaf</tissue>
    </source>
</reference>
<proteinExistence type="predicted"/>
<sequence length="462" mass="52023">MKRNELLLLSLSLQPLMMYLSFSDCHRFRRAAVTSAARRHHRRRLLKYSPNHLSTTPAHQPAIFKLSDDTLQINLKSPSTALQKLDTKLREFVDLGREALDDLRTTVAVDASTGAVVISCRRSTVEFFSALFVSGLVLVIVFGSLFRMRESGGEVLIYKRDRSLGGKEVVVGKREDSWPTRRPSATPLSSENGDYYDQSRRNGRNNALSRRKKEELPQWWLKVVSQGPVEVENKDEYQRLANQLIQVIMDRKMNGEDISTNEIVQLRHLCKTYGVRAFISTENARNSLYRVSVNFVLDYCASVPDLSSSIEINGEGVREFIAGFSNNLGLDSYHAARMVSAAVAARTRSKILQAWALEVQNKHSEALVELFKVCLIHRIFPPEENSPEMEMVARSLDKSLNIDQREHLLNSFISVCGDNIDQGVVEALGLVSAKVMHTQFGTGLPQCFFRSAATAGAWEFLP</sequence>
<dbReference type="EMBL" id="PNBA02000005">
    <property type="protein sequence ID" value="KAG6422856.1"/>
    <property type="molecule type" value="Genomic_DNA"/>
</dbReference>
<feature type="region of interest" description="Disordered" evidence="1">
    <location>
        <begin position="175"/>
        <end position="209"/>
    </location>
</feature>
<feature type="transmembrane region" description="Helical" evidence="2">
    <location>
        <begin position="127"/>
        <end position="146"/>
    </location>
</feature>
<keyword evidence="2" id="KW-0472">Membrane</keyword>
<name>A0A8X8XYL3_SALSN</name>
<organism evidence="3">
    <name type="scientific">Salvia splendens</name>
    <name type="common">Scarlet sage</name>
    <dbReference type="NCBI Taxonomy" id="180675"/>
    <lineage>
        <taxon>Eukaryota</taxon>
        <taxon>Viridiplantae</taxon>
        <taxon>Streptophyta</taxon>
        <taxon>Embryophyta</taxon>
        <taxon>Tracheophyta</taxon>
        <taxon>Spermatophyta</taxon>
        <taxon>Magnoliopsida</taxon>
        <taxon>eudicotyledons</taxon>
        <taxon>Gunneridae</taxon>
        <taxon>Pentapetalae</taxon>
        <taxon>asterids</taxon>
        <taxon>lamiids</taxon>
        <taxon>Lamiales</taxon>
        <taxon>Lamiaceae</taxon>
        <taxon>Nepetoideae</taxon>
        <taxon>Mentheae</taxon>
        <taxon>Salviinae</taxon>
        <taxon>Salvia</taxon>
        <taxon>Salvia subgen. Calosphace</taxon>
        <taxon>core Calosphace</taxon>
    </lineage>
</organism>
<dbReference type="AlphaFoldDB" id="A0A8X8XYL3"/>
<dbReference type="PANTHER" id="PTHR35830:SF1">
    <property type="entry name" value="OS05G0299200 PROTEIN"/>
    <property type="match status" value="1"/>
</dbReference>
<keyword evidence="2" id="KW-0812">Transmembrane</keyword>
<dbReference type="Proteomes" id="UP000298416">
    <property type="component" value="Unassembled WGS sequence"/>
</dbReference>
<keyword evidence="4" id="KW-1185">Reference proteome</keyword>
<gene>
    <name evidence="3" type="ORF">SASPL_113238</name>
</gene>
<comment type="caution">
    <text evidence="3">The sequence shown here is derived from an EMBL/GenBank/DDBJ whole genome shotgun (WGS) entry which is preliminary data.</text>
</comment>